<dbReference type="RefSeq" id="WP_284339201.1">
    <property type="nucleotide sequence ID" value="NZ_BSNS01000006.1"/>
</dbReference>
<reference evidence="2" key="1">
    <citation type="journal article" date="2019" name="Int. J. Syst. Evol. Microbiol.">
        <title>The Global Catalogue of Microorganisms (GCM) 10K type strain sequencing project: providing services to taxonomists for standard genome sequencing and annotation.</title>
        <authorList>
            <consortium name="The Broad Institute Genomics Platform"/>
            <consortium name="The Broad Institute Genome Sequencing Center for Infectious Disease"/>
            <person name="Wu L."/>
            <person name="Ma J."/>
        </authorList>
    </citation>
    <scope>NUCLEOTIDE SEQUENCE [LARGE SCALE GENOMIC DNA]</scope>
    <source>
        <strain evidence="2">NBRC 112416</strain>
    </source>
</reference>
<protein>
    <submittedName>
        <fullName evidence="1">Uncharacterized protein</fullName>
    </submittedName>
</protein>
<name>A0ABQ5W1H7_9HYPH</name>
<sequence length="108" mass="11239">MDETKPTQPFVWGANGAAVSPEQIARRLQVAAALIKGGADLSPVGHWTQGLARLAQGGLGGLLAYRADELERARGVGVPGAGGPRAFLPEGEVNAVWSIPRISIPLDF</sequence>
<proteinExistence type="predicted"/>
<organism evidence="1 2">
    <name type="scientific">Devosia nitrariae</name>
    <dbReference type="NCBI Taxonomy" id="2071872"/>
    <lineage>
        <taxon>Bacteria</taxon>
        <taxon>Pseudomonadati</taxon>
        <taxon>Pseudomonadota</taxon>
        <taxon>Alphaproteobacteria</taxon>
        <taxon>Hyphomicrobiales</taxon>
        <taxon>Devosiaceae</taxon>
        <taxon>Devosia</taxon>
    </lineage>
</organism>
<accession>A0ABQ5W1H7</accession>
<comment type="caution">
    <text evidence="1">The sequence shown here is derived from an EMBL/GenBank/DDBJ whole genome shotgun (WGS) entry which is preliminary data.</text>
</comment>
<evidence type="ECO:0000313" key="2">
    <source>
        <dbReference type="Proteomes" id="UP001156691"/>
    </source>
</evidence>
<evidence type="ECO:0000313" key="1">
    <source>
        <dbReference type="EMBL" id="GLQ53752.1"/>
    </source>
</evidence>
<dbReference type="EMBL" id="BSNS01000006">
    <property type="protein sequence ID" value="GLQ53752.1"/>
    <property type="molecule type" value="Genomic_DNA"/>
</dbReference>
<keyword evidence="2" id="KW-1185">Reference proteome</keyword>
<dbReference type="Proteomes" id="UP001156691">
    <property type="component" value="Unassembled WGS sequence"/>
</dbReference>
<gene>
    <name evidence="1" type="ORF">GCM10010862_10110</name>
</gene>